<reference evidence="2" key="1">
    <citation type="submission" date="2017-11" db="EMBL/GenBank/DDBJ databases">
        <authorList>
            <person name="Watanabe M."/>
            <person name="Kojima H."/>
        </authorList>
    </citation>
    <scope>NUCLEOTIDE SEQUENCE [LARGE SCALE GENOMIC DNA]</scope>
    <source>
        <strain evidence="2">Tokyo 01</strain>
    </source>
</reference>
<organism evidence="1 2">
    <name type="scientific">Desulfonema ishimotonii</name>
    <dbReference type="NCBI Taxonomy" id="45657"/>
    <lineage>
        <taxon>Bacteria</taxon>
        <taxon>Pseudomonadati</taxon>
        <taxon>Thermodesulfobacteriota</taxon>
        <taxon>Desulfobacteria</taxon>
        <taxon>Desulfobacterales</taxon>
        <taxon>Desulfococcaceae</taxon>
        <taxon>Desulfonema</taxon>
    </lineage>
</organism>
<protein>
    <submittedName>
        <fullName evidence="1">Uncharacterized protein</fullName>
    </submittedName>
</protein>
<sequence>MPLIIRYDGHRDIPNIAARIRALKAKYNNPYRDKDTKRIEALYNVALNEILDCWLTAWTQSGYTAYPYASRTVYQYKARIK</sequence>
<proteinExistence type="predicted"/>
<comment type="caution">
    <text evidence="1">The sequence shown here is derived from an EMBL/GenBank/DDBJ whole genome shotgun (WGS) entry which is preliminary data.</text>
</comment>
<keyword evidence="2" id="KW-1185">Reference proteome</keyword>
<evidence type="ECO:0000313" key="2">
    <source>
        <dbReference type="Proteomes" id="UP000288096"/>
    </source>
</evidence>
<dbReference type="AlphaFoldDB" id="A0A401G2R9"/>
<evidence type="ECO:0000313" key="1">
    <source>
        <dbReference type="EMBL" id="GBC63471.1"/>
    </source>
</evidence>
<dbReference type="EMBL" id="BEXT01000001">
    <property type="protein sequence ID" value="GBC63471.1"/>
    <property type="molecule type" value="Genomic_DNA"/>
</dbReference>
<gene>
    <name evidence="1" type="ORF">DENIS_4465</name>
</gene>
<reference evidence="2" key="2">
    <citation type="submission" date="2019-01" db="EMBL/GenBank/DDBJ databases">
        <title>Genome sequence of Desulfonema ishimotonii strain Tokyo 01.</title>
        <authorList>
            <person name="Fukui M."/>
        </authorList>
    </citation>
    <scope>NUCLEOTIDE SEQUENCE [LARGE SCALE GENOMIC DNA]</scope>
    <source>
        <strain evidence="2">Tokyo 01</strain>
    </source>
</reference>
<dbReference type="Proteomes" id="UP000288096">
    <property type="component" value="Unassembled WGS sequence"/>
</dbReference>
<name>A0A401G2R9_9BACT</name>
<accession>A0A401G2R9</accession>